<dbReference type="AlphaFoldDB" id="A0A6J4H8W1"/>
<accession>A0A6J4H8W1</accession>
<organism evidence="1">
    <name type="scientific">uncultured Acidimicrobiales bacterium</name>
    <dbReference type="NCBI Taxonomy" id="310071"/>
    <lineage>
        <taxon>Bacteria</taxon>
        <taxon>Bacillati</taxon>
        <taxon>Actinomycetota</taxon>
        <taxon>Acidimicrobiia</taxon>
        <taxon>Acidimicrobiales</taxon>
        <taxon>environmental samples</taxon>
    </lineage>
</organism>
<sequence>MRNVLTLSRHANTGEEMITEESGTLVGPMRRPVNSSANLGAGSIHDDATAQNLGFRGGTVAGSIHMDQFPPLLVQTFGPAWFETGSLSLHFRNATTDGEPVQASVERPADTTDSQTAVRMLREDGLLVAEGTASVGRPGTPSHLSSIDLRPTDPSELVLLRDVKAGDALEEYEEAVDGAGLRARIDSGRLTEPLDWYTGDSPWGGPIAYPSAIVGLLWRRASRSFSRGMGGAVGLFGAIEVRHVDGPLFADRPYQVSGEVVAVGSSPKTEYVWFDSHAAEDGRRVASMRMQLRWMKASSPKYQQA</sequence>
<evidence type="ECO:0000313" key="1">
    <source>
        <dbReference type="EMBL" id="CAA9215478.1"/>
    </source>
</evidence>
<protein>
    <recommendedName>
        <fullName evidence="2">MaoC-like domain-containing protein</fullName>
    </recommendedName>
</protein>
<dbReference type="SUPFAM" id="SSF54637">
    <property type="entry name" value="Thioesterase/thiol ester dehydrase-isomerase"/>
    <property type="match status" value="2"/>
</dbReference>
<gene>
    <name evidence="1" type="ORF">AVDCRST_MAG50-185</name>
</gene>
<name>A0A6J4H8W1_9ACTN</name>
<evidence type="ECO:0008006" key="2">
    <source>
        <dbReference type="Google" id="ProtNLM"/>
    </source>
</evidence>
<reference evidence="1" key="1">
    <citation type="submission" date="2020-02" db="EMBL/GenBank/DDBJ databases">
        <authorList>
            <person name="Meier V. D."/>
        </authorList>
    </citation>
    <scope>NUCLEOTIDE SEQUENCE</scope>
    <source>
        <strain evidence="1">AVDCRST_MAG50</strain>
    </source>
</reference>
<dbReference type="EMBL" id="CADCTF010000014">
    <property type="protein sequence ID" value="CAA9215478.1"/>
    <property type="molecule type" value="Genomic_DNA"/>
</dbReference>
<proteinExistence type="predicted"/>
<dbReference type="InterPro" id="IPR029069">
    <property type="entry name" value="HotDog_dom_sf"/>
</dbReference>